<gene>
    <name evidence="2" type="ORF">Cvel_29439</name>
</gene>
<organism evidence="2">
    <name type="scientific">Chromera velia CCMP2878</name>
    <dbReference type="NCBI Taxonomy" id="1169474"/>
    <lineage>
        <taxon>Eukaryota</taxon>
        <taxon>Sar</taxon>
        <taxon>Alveolata</taxon>
        <taxon>Colpodellida</taxon>
        <taxon>Chromeraceae</taxon>
        <taxon>Chromera</taxon>
    </lineage>
</organism>
<dbReference type="AlphaFoldDB" id="A0A0G4HN95"/>
<protein>
    <submittedName>
        <fullName evidence="2">Uncharacterized protein</fullName>
    </submittedName>
</protein>
<dbReference type="EMBL" id="CDMZ01003252">
    <property type="protein sequence ID" value="CEM45710.1"/>
    <property type="molecule type" value="Genomic_DNA"/>
</dbReference>
<feature type="region of interest" description="Disordered" evidence="1">
    <location>
        <begin position="362"/>
        <end position="385"/>
    </location>
</feature>
<evidence type="ECO:0000313" key="2">
    <source>
        <dbReference type="EMBL" id="CEM45710.1"/>
    </source>
</evidence>
<reference evidence="2" key="1">
    <citation type="submission" date="2014-11" db="EMBL/GenBank/DDBJ databases">
        <authorList>
            <person name="Otto D Thomas"/>
            <person name="Naeem Raeece"/>
        </authorList>
    </citation>
    <scope>NUCLEOTIDE SEQUENCE</scope>
</reference>
<proteinExistence type="predicted"/>
<sequence length="385" mass="43954">MLDPTQTSYDCPGGPEFRAARDSILYGPLTNWIEEQTIALFKKNRTQWHELPFALAFMIPALFVLSPPRTAEGQLRHLVRKAAIDARVALVHETWRGISSGETRKIHRRKGDDNVRLPDELRYCPTGVEKEKMHIPAVPGVEDARIQRKEILISPSTKAPYRAPLSAETAALLQGVYQEDRWNHRDLATYWHRAEASGAIPSGPELITHLWSSLDEEEKGQLFLRHPIVFLLQYMKQTCGQPPALFTVRWLKTQPMRVPWELRRLRAALDKADHKVAALAEADEKDSIFNWVLLHRVWGSAIFFAPQQKDPKLLLRDQGTITQQGNGRIPLPHPMENSIFAWEAEQAAQRNHLMFTVSDEAPITPLTDKRPPPNSNTVCPLRRRP</sequence>
<dbReference type="PhylomeDB" id="A0A0G4HN95"/>
<accession>A0A0G4HN95</accession>
<dbReference type="VEuPathDB" id="CryptoDB:Cvel_29439"/>
<evidence type="ECO:0000256" key="1">
    <source>
        <dbReference type="SAM" id="MobiDB-lite"/>
    </source>
</evidence>
<name>A0A0G4HN95_9ALVE</name>